<evidence type="ECO:0000313" key="3">
    <source>
        <dbReference type="Proteomes" id="UP000283255"/>
    </source>
</evidence>
<dbReference type="RefSeq" id="WP_119908817.1">
    <property type="nucleotide sequence ID" value="NZ_QZCH01000001.1"/>
</dbReference>
<reference evidence="2 3" key="2">
    <citation type="submission" date="2019-01" db="EMBL/GenBank/DDBJ databases">
        <title>Motilimonas pumilus sp. nov., isolated from the gut of sea cucumber (Apostichopus japonicus).</title>
        <authorList>
            <person name="Wang F.-Q."/>
            <person name="Ren L.-H."/>
            <person name="Lin Y.-W."/>
            <person name="Sun G.-H."/>
            <person name="Du Z.-J."/>
            <person name="Zhao J.-X."/>
            <person name="Liu X.-J."/>
            <person name="Liu L.-J."/>
        </authorList>
    </citation>
    <scope>NUCLEOTIDE SEQUENCE [LARGE SCALE GENOMIC DNA]</scope>
    <source>
        <strain evidence="2 3">PLHSC7-2</strain>
    </source>
</reference>
<sequence length="147" mass="16048">MSNKQSGFSLVEILVSMLIVSIAVVATVKLQKHLFIKGSQAEARLVALELAQAKMEDFRDFITEDDFIAINTGSEAPQIYGIFTYEVSWQVNELKLLGDGAVNPKKVDISVSWTGVNQDHEVALSGFLSPISHFSSDGIVDELSSTN</sequence>
<name>A0A418YKC0_9GAMM</name>
<keyword evidence="1" id="KW-1133">Transmembrane helix</keyword>
<organism evidence="2 3">
    <name type="scientific">Motilimonas pumila</name>
    <dbReference type="NCBI Taxonomy" id="2303987"/>
    <lineage>
        <taxon>Bacteria</taxon>
        <taxon>Pseudomonadati</taxon>
        <taxon>Pseudomonadota</taxon>
        <taxon>Gammaproteobacteria</taxon>
        <taxon>Alteromonadales</taxon>
        <taxon>Alteromonadales genera incertae sedis</taxon>
        <taxon>Motilimonas</taxon>
    </lineage>
</organism>
<feature type="transmembrane region" description="Helical" evidence="1">
    <location>
        <begin position="6"/>
        <end position="28"/>
    </location>
</feature>
<dbReference type="AlphaFoldDB" id="A0A418YKC0"/>
<evidence type="ECO:0000313" key="2">
    <source>
        <dbReference type="EMBL" id="RJG51270.1"/>
    </source>
</evidence>
<dbReference type="NCBIfam" id="TIGR02532">
    <property type="entry name" value="IV_pilin_GFxxxE"/>
    <property type="match status" value="1"/>
</dbReference>
<proteinExistence type="predicted"/>
<accession>A0A418YKC0</accession>
<dbReference type="InterPro" id="IPR012902">
    <property type="entry name" value="N_methyl_site"/>
</dbReference>
<keyword evidence="1" id="KW-0812">Transmembrane</keyword>
<dbReference type="Proteomes" id="UP000283255">
    <property type="component" value="Unassembled WGS sequence"/>
</dbReference>
<evidence type="ECO:0000256" key="1">
    <source>
        <dbReference type="SAM" id="Phobius"/>
    </source>
</evidence>
<reference evidence="2 3" key="1">
    <citation type="submission" date="2018-09" db="EMBL/GenBank/DDBJ databases">
        <authorList>
            <person name="Wang F."/>
        </authorList>
    </citation>
    <scope>NUCLEOTIDE SEQUENCE [LARGE SCALE GENOMIC DNA]</scope>
    <source>
        <strain evidence="2 3">PLHSC7-2</strain>
    </source>
</reference>
<comment type="caution">
    <text evidence="2">The sequence shown here is derived from an EMBL/GenBank/DDBJ whole genome shotgun (WGS) entry which is preliminary data.</text>
</comment>
<dbReference type="PROSITE" id="PS00409">
    <property type="entry name" value="PROKAR_NTER_METHYL"/>
    <property type="match status" value="1"/>
</dbReference>
<dbReference type="Pfam" id="PF07963">
    <property type="entry name" value="N_methyl"/>
    <property type="match status" value="1"/>
</dbReference>
<dbReference type="OrthoDB" id="5829918at2"/>
<gene>
    <name evidence="2" type="ORF">D1Z90_00605</name>
</gene>
<dbReference type="EMBL" id="QZCH01000001">
    <property type="protein sequence ID" value="RJG51270.1"/>
    <property type="molecule type" value="Genomic_DNA"/>
</dbReference>
<protein>
    <submittedName>
        <fullName evidence="2">Prepilin-type N-terminal cleavage/methylation domain-containing protein</fullName>
    </submittedName>
</protein>
<keyword evidence="1" id="KW-0472">Membrane</keyword>
<keyword evidence="3" id="KW-1185">Reference proteome</keyword>